<feature type="domain" description="Retroviral polymerase SH3-like" evidence="5">
    <location>
        <begin position="120"/>
        <end position="176"/>
    </location>
</feature>
<keyword evidence="2" id="KW-0378">Hydrolase</keyword>
<sequence>MDDMLDVGCLMLATMTPELQKQHEDMVACEMIQNLKEIYEGQARQERGGLQYFITFTNDISRYGHIYLMRHKSEALEKGHVLEITAFTLNRVPSKSVQKIPHEMWTGKRPDMSFMKVWGCKAYVKHQMSTKLEPKSHKCTFVGYPKETKGYYFFNPKENKVSVARTRVFLEKEFLSNKGNGRNIELEEFQQQQVIEPEVEQTSQVVEENSTNLETQPLRRSTRECHEPERYGFLVTTHGDVILVDQDEPKTYQEAMSSPDSEKWLEAMRSEMDSMLENEVWTLVEPVEGVEPIGCKWVFKEKTDMDGNVQTYKGRLVAKGFRQIHGVDYDETFSLVAMIKSIRILLAIAAIHDYEIWQMDVKTAFLNGKLEKDVYMTQPEGFVTP</sequence>
<dbReference type="Pfam" id="PF07727">
    <property type="entry name" value="RVT_2"/>
    <property type="match status" value="1"/>
</dbReference>
<feature type="domain" description="Reverse transcriptase Ty1/copia-type" evidence="4">
    <location>
        <begin position="278"/>
        <end position="383"/>
    </location>
</feature>
<evidence type="ECO:0000256" key="1">
    <source>
        <dbReference type="ARBA" id="ARBA00022723"/>
    </source>
</evidence>
<name>A0ABR2G3H9_9ROSI</name>
<dbReference type="Proteomes" id="UP001472677">
    <property type="component" value="Unassembled WGS sequence"/>
</dbReference>
<evidence type="ECO:0000313" key="6">
    <source>
        <dbReference type="EMBL" id="KAK8593627.1"/>
    </source>
</evidence>
<evidence type="ECO:0000256" key="3">
    <source>
        <dbReference type="SAM" id="MobiDB-lite"/>
    </source>
</evidence>
<dbReference type="Pfam" id="PF25597">
    <property type="entry name" value="SH3_retrovirus"/>
    <property type="match status" value="1"/>
</dbReference>
<dbReference type="PANTHER" id="PTHR42648">
    <property type="entry name" value="TRANSPOSASE, PUTATIVE-RELATED"/>
    <property type="match status" value="1"/>
</dbReference>
<accession>A0ABR2G3H9</accession>
<evidence type="ECO:0000259" key="5">
    <source>
        <dbReference type="Pfam" id="PF25597"/>
    </source>
</evidence>
<dbReference type="InterPro" id="IPR039537">
    <property type="entry name" value="Retrotran_Ty1/copia-like"/>
</dbReference>
<feature type="region of interest" description="Disordered" evidence="3">
    <location>
        <begin position="199"/>
        <end position="222"/>
    </location>
</feature>
<dbReference type="EMBL" id="JBBPBM010000003">
    <property type="protein sequence ID" value="KAK8593627.1"/>
    <property type="molecule type" value="Genomic_DNA"/>
</dbReference>
<proteinExistence type="predicted"/>
<keyword evidence="7" id="KW-1185">Reference proteome</keyword>
<feature type="compositionally biased region" description="Polar residues" evidence="3">
    <location>
        <begin position="202"/>
        <end position="219"/>
    </location>
</feature>
<evidence type="ECO:0000259" key="4">
    <source>
        <dbReference type="Pfam" id="PF07727"/>
    </source>
</evidence>
<dbReference type="PANTHER" id="PTHR42648:SF27">
    <property type="entry name" value="RNA-DIRECTED DNA POLYMERASE"/>
    <property type="match status" value="1"/>
</dbReference>
<evidence type="ECO:0000313" key="7">
    <source>
        <dbReference type="Proteomes" id="UP001472677"/>
    </source>
</evidence>
<comment type="caution">
    <text evidence="6">The sequence shown here is derived from an EMBL/GenBank/DDBJ whole genome shotgun (WGS) entry which is preliminary data.</text>
</comment>
<reference evidence="6 7" key="1">
    <citation type="journal article" date="2024" name="G3 (Bethesda)">
        <title>Genome assembly of Hibiscus sabdariffa L. provides insights into metabolisms of medicinal natural products.</title>
        <authorList>
            <person name="Kim T."/>
        </authorList>
    </citation>
    <scope>NUCLEOTIDE SEQUENCE [LARGE SCALE GENOMIC DNA]</scope>
    <source>
        <strain evidence="6">TK-2024</strain>
        <tissue evidence="6">Old leaves</tissue>
    </source>
</reference>
<evidence type="ECO:0008006" key="8">
    <source>
        <dbReference type="Google" id="ProtNLM"/>
    </source>
</evidence>
<gene>
    <name evidence="6" type="ORF">V6N12_045703</name>
</gene>
<dbReference type="InterPro" id="IPR013103">
    <property type="entry name" value="RVT_2"/>
</dbReference>
<keyword evidence="1" id="KW-0479">Metal-binding</keyword>
<dbReference type="InterPro" id="IPR057670">
    <property type="entry name" value="SH3_retrovirus"/>
</dbReference>
<evidence type="ECO:0000256" key="2">
    <source>
        <dbReference type="ARBA" id="ARBA00022801"/>
    </source>
</evidence>
<organism evidence="6 7">
    <name type="scientific">Hibiscus sabdariffa</name>
    <name type="common">roselle</name>
    <dbReference type="NCBI Taxonomy" id="183260"/>
    <lineage>
        <taxon>Eukaryota</taxon>
        <taxon>Viridiplantae</taxon>
        <taxon>Streptophyta</taxon>
        <taxon>Embryophyta</taxon>
        <taxon>Tracheophyta</taxon>
        <taxon>Spermatophyta</taxon>
        <taxon>Magnoliopsida</taxon>
        <taxon>eudicotyledons</taxon>
        <taxon>Gunneridae</taxon>
        <taxon>Pentapetalae</taxon>
        <taxon>rosids</taxon>
        <taxon>malvids</taxon>
        <taxon>Malvales</taxon>
        <taxon>Malvaceae</taxon>
        <taxon>Malvoideae</taxon>
        <taxon>Hibiscus</taxon>
    </lineage>
</organism>
<protein>
    <recommendedName>
        <fullName evidence="8">Reverse transcriptase Ty1/copia-type domain-containing protein</fullName>
    </recommendedName>
</protein>